<name>A0A6A6SSS8_9PLEO</name>
<feature type="disulfide bond" evidence="3">
    <location>
        <begin position="44"/>
        <end position="59"/>
    </location>
</feature>
<dbReference type="Proteomes" id="UP000799324">
    <property type="component" value="Unassembled WGS sequence"/>
</dbReference>
<feature type="disulfide bond" evidence="3">
    <location>
        <begin position="58"/>
        <end position="72"/>
    </location>
</feature>
<dbReference type="InterPro" id="IPR001002">
    <property type="entry name" value="Chitin-bd_1"/>
</dbReference>
<dbReference type="InterPro" id="IPR018371">
    <property type="entry name" value="Chitin-binding_1_CS"/>
</dbReference>
<dbReference type="SUPFAM" id="SSF57016">
    <property type="entry name" value="Plant lectins/antimicrobial peptides"/>
    <property type="match status" value="3"/>
</dbReference>
<dbReference type="PROSITE" id="PS50941">
    <property type="entry name" value="CHIT_BIND_I_2"/>
    <property type="match status" value="2"/>
</dbReference>
<dbReference type="OrthoDB" id="1193027at2759"/>
<feature type="disulfide bond" evidence="3">
    <location>
        <begin position="272"/>
        <end position="286"/>
    </location>
</feature>
<evidence type="ECO:0000313" key="7">
    <source>
        <dbReference type="Proteomes" id="UP000799324"/>
    </source>
</evidence>
<dbReference type="CDD" id="cd00035">
    <property type="entry name" value="ChtBD1"/>
    <property type="match status" value="1"/>
</dbReference>
<evidence type="ECO:0000313" key="6">
    <source>
        <dbReference type="EMBL" id="KAF2650835.1"/>
    </source>
</evidence>
<feature type="domain" description="Chitin-binding type-1" evidence="5">
    <location>
        <begin position="41"/>
        <end position="87"/>
    </location>
</feature>
<dbReference type="SMART" id="SM00270">
    <property type="entry name" value="ChtBD1"/>
    <property type="match status" value="3"/>
</dbReference>
<feature type="compositionally biased region" description="Pro residues" evidence="4">
    <location>
        <begin position="205"/>
        <end position="227"/>
    </location>
</feature>
<feature type="compositionally biased region" description="Low complexity" evidence="4">
    <location>
        <begin position="192"/>
        <end position="204"/>
    </location>
</feature>
<keyword evidence="2 3" id="KW-1015">Disulfide bond</keyword>
<organism evidence="6 7">
    <name type="scientific">Lophiostoma macrostomum CBS 122681</name>
    <dbReference type="NCBI Taxonomy" id="1314788"/>
    <lineage>
        <taxon>Eukaryota</taxon>
        <taxon>Fungi</taxon>
        <taxon>Dikarya</taxon>
        <taxon>Ascomycota</taxon>
        <taxon>Pezizomycotina</taxon>
        <taxon>Dothideomycetes</taxon>
        <taxon>Pleosporomycetidae</taxon>
        <taxon>Pleosporales</taxon>
        <taxon>Lophiostomataceae</taxon>
        <taxon>Lophiostoma</taxon>
    </lineage>
</organism>
<protein>
    <submittedName>
        <fullName evidence="6">Carbohydrate-binding module family 18 protein</fullName>
    </submittedName>
</protein>
<dbReference type="PROSITE" id="PS00026">
    <property type="entry name" value="CHIT_BIND_I_1"/>
    <property type="match status" value="1"/>
</dbReference>
<dbReference type="AlphaFoldDB" id="A0A6A6SSS8"/>
<dbReference type="PANTHER" id="PTHR47849:SF8">
    <property type="entry name" value="LECTIN"/>
    <property type="match status" value="1"/>
</dbReference>
<evidence type="ECO:0000256" key="4">
    <source>
        <dbReference type="SAM" id="MobiDB-lite"/>
    </source>
</evidence>
<feature type="compositionally biased region" description="Low complexity" evidence="4">
    <location>
        <begin position="228"/>
        <end position="251"/>
    </location>
</feature>
<sequence>MRWGAGVHLKDIMSQNPEVLVPLQKVGATKKTSEGLRSLQAGRCGADFSGARCPDNQCCSQYGYCGNEFEFCGDIVGCQPAYGRCGDTPVTSSSAVVPSSTPTPTPTPTPSSSSTPVIPSSSSVATTSSSSVATTSSSSIATTSASSVSPPIPSVFGSCCSQFYFCGSGAAYCGTGCNPAFGTCGGAPPVSSSSVPIPSSSAPPTSTPPPPSSTPPPPPPSSTPTPSPSSSIPVSSSLTSSTPAQPTSTLPVSQDGTCGNGVTCTGSTFGRCCSDYFYCGNQDDYCRPAYGCRPEFGTCGSAAALEFLAM</sequence>
<reference evidence="6" key="1">
    <citation type="journal article" date="2020" name="Stud. Mycol.">
        <title>101 Dothideomycetes genomes: a test case for predicting lifestyles and emergence of pathogens.</title>
        <authorList>
            <person name="Haridas S."/>
            <person name="Albert R."/>
            <person name="Binder M."/>
            <person name="Bloem J."/>
            <person name="Labutti K."/>
            <person name="Salamov A."/>
            <person name="Andreopoulos B."/>
            <person name="Baker S."/>
            <person name="Barry K."/>
            <person name="Bills G."/>
            <person name="Bluhm B."/>
            <person name="Cannon C."/>
            <person name="Castanera R."/>
            <person name="Culley D."/>
            <person name="Daum C."/>
            <person name="Ezra D."/>
            <person name="Gonzalez J."/>
            <person name="Henrissat B."/>
            <person name="Kuo A."/>
            <person name="Liang C."/>
            <person name="Lipzen A."/>
            <person name="Lutzoni F."/>
            <person name="Magnuson J."/>
            <person name="Mondo S."/>
            <person name="Nolan M."/>
            <person name="Ohm R."/>
            <person name="Pangilinan J."/>
            <person name="Park H.-J."/>
            <person name="Ramirez L."/>
            <person name="Alfaro M."/>
            <person name="Sun H."/>
            <person name="Tritt A."/>
            <person name="Yoshinaga Y."/>
            <person name="Zwiers L.-H."/>
            <person name="Turgeon B."/>
            <person name="Goodwin S."/>
            <person name="Spatafora J."/>
            <person name="Crous P."/>
            <person name="Grigoriev I."/>
        </authorList>
    </citation>
    <scope>NUCLEOTIDE SEQUENCE</scope>
    <source>
        <strain evidence="6">CBS 122681</strain>
    </source>
</reference>
<keyword evidence="7" id="KW-1185">Reference proteome</keyword>
<feature type="compositionally biased region" description="Low complexity" evidence="4">
    <location>
        <begin position="110"/>
        <end position="149"/>
    </location>
</feature>
<feature type="disulfide bond" evidence="3">
    <location>
        <begin position="53"/>
        <end position="65"/>
    </location>
</feature>
<dbReference type="Pfam" id="PF00187">
    <property type="entry name" value="Chitin_bind_1"/>
    <property type="match status" value="1"/>
</dbReference>
<feature type="disulfide bond" evidence="3">
    <location>
        <begin position="258"/>
        <end position="273"/>
    </location>
</feature>
<dbReference type="InterPro" id="IPR036861">
    <property type="entry name" value="Endochitinase-like_sf"/>
</dbReference>
<feature type="region of interest" description="Disordered" evidence="4">
    <location>
        <begin position="192"/>
        <end position="253"/>
    </location>
</feature>
<proteinExistence type="predicted"/>
<feature type="domain" description="Chitin-binding type-1" evidence="5">
    <location>
        <begin position="255"/>
        <end position="301"/>
    </location>
</feature>
<evidence type="ECO:0000256" key="2">
    <source>
        <dbReference type="ARBA" id="ARBA00023157"/>
    </source>
</evidence>
<accession>A0A6A6SSS8</accession>
<dbReference type="GO" id="GO:0008061">
    <property type="term" value="F:chitin binding"/>
    <property type="evidence" value="ECO:0007669"/>
    <property type="project" value="UniProtKB-UniRule"/>
</dbReference>
<evidence type="ECO:0000259" key="5">
    <source>
        <dbReference type="PROSITE" id="PS50941"/>
    </source>
</evidence>
<feature type="region of interest" description="Disordered" evidence="4">
    <location>
        <begin position="93"/>
        <end position="149"/>
    </location>
</feature>
<dbReference type="EMBL" id="MU004443">
    <property type="protein sequence ID" value="KAF2650835.1"/>
    <property type="molecule type" value="Genomic_DNA"/>
</dbReference>
<gene>
    <name evidence="6" type="ORF">K491DRAFT_770868</name>
</gene>
<evidence type="ECO:0000256" key="1">
    <source>
        <dbReference type="ARBA" id="ARBA00022669"/>
    </source>
</evidence>
<dbReference type="PANTHER" id="PTHR47849">
    <property type="entry name" value="CHITIN-BINDING LECTIN 1"/>
    <property type="match status" value="1"/>
</dbReference>
<comment type="caution">
    <text evidence="3">Lacks conserved residue(s) required for the propagation of feature annotation.</text>
</comment>
<evidence type="ECO:0000256" key="3">
    <source>
        <dbReference type="PROSITE-ProRule" id="PRU00261"/>
    </source>
</evidence>
<dbReference type="Gene3D" id="3.30.60.10">
    <property type="entry name" value="Endochitinase-like"/>
    <property type="match status" value="3"/>
</dbReference>
<keyword evidence="1 3" id="KW-0147">Chitin-binding</keyword>